<protein>
    <submittedName>
        <fullName evidence="1">Uncharacterized protein</fullName>
    </submittedName>
</protein>
<evidence type="ECO:0000313" key="1">
    <source>
        <dbReference type="EMBL" id="KAH6946177.1"/>
    </source>
</evidence>
<accession>A0ACB7TLD5</accession>
<sequence>MICGSSGSTGDSDRDKQVPASPTLETGEPTAKSSKSLSNGRSSISVPGSLKYSSDFTELNTLLCWIAVVIPSQRGQYQVVDNTWKLGQRCYRYRRGRTDPIMALRLPRHVRRTLLVHQRHPTGQRDSTSLGLAAPYGAP</sequence>
<name>A0ACB7TLD5_HYAAI</name>
<organism evidence="1 2">
    <name type="scientific">Hyalomma asiaticum</name>
    <name type="common">Tick</name>
    <dbReference type="NCBI Taxonomy" id="266040"/>
    <lineage>
        <taxon>Eukaryota</taxon>
        <taxon>Metazoa</taxon>
        <taxon>Ecdysozoa</taxon>
        <taxon>Arthropoda</taxon>
        <taxon>Chelicerata</taxon>
        <taxon>Arachnida</taxon>
        <taxon>Acari</taxon>
        <taxon>Parasitiformes</taxon>
        <taxon>Ixodida</taxon>
        <taxon>Ixodoidea</taxon>
        <taxon>Ixodidae</taxon>
        <taxon>Hyalomminae</taxon>
        <taxon>Hyalomma</taxon>
    </lineage>
</organism>
<reference evidence="1" key="1">
    <citation type="submission" date="2020-05" db="EMBL/GenBank/DDBJ databases">
        <title>Large-scale comparative analyses of tick genomes elucidate their genetic diversity and vector capacities.</title>
        <authorList>
            <person name="Jia N."/>
            <person name="Wang J."/>
            <person name="Shi W."/>
            <person name="Du L."/>
            <person name="Sun Y."/>
            <person name="Zhan W."/>
            <person name="Jiang J."/>
            <person name="Wang Q."/>
            <person name="Zhang B."/>
            <person name="Ji P."/>
            <person name="Sakyi L.B."/>
            <person name="Cui X."/>
            <person name="Yuan T."/>
            <person name="Jiang B."/>
            <person name="Yang W."/>
            <person name="Lam T.T.-Y."/>
            <person name="Chang Q."/>
            <person name="Ding S."/>
            <person name="Wang X."/>
            <person name="Zhu J."/>
            <person name="Ruan X."/>
            <person name="Zhao L."/>
            <person name="Wei J."/>
            <person name="Que T."/>
            <person name="Du C."/>
            <person name="Cheng J."/>
            <person name="Dai P."/>
            <person name="Han X."/>
            <person name="Huang E."/>
            <person name="Gao Y."/>
            <person name="Liu J."/>
            <person name="Shao H."/>
            <person name="Ye R."/>
            <person name="Li L."/>
            <person name="Wei W."/>
            <person name="Wang X."/>
            <person name="Wang C."/>
            <person name="Yang T."/>
            <person name="Huo Q."/>
            <person name="Li W."/>
            <person name="Guo W."/>
            <person name="Chen H."/>
            <person name="Zhou L."/>
            <person name="Ni X."/>
            <person name="Tian J."/>
            <person name="Zhou Y."/>
            <person name="Sheng Y."/>
            <person name="Liu T."/>
            <person name="Pan Y."/>
            <person name="Xia L."/>
            <person name="Li J."/>
            <person name="Zhao F."/>
            <person name="Cao W."/>
        </authorList>
    </citation>
    <scope>NUCLEOTIDE SEQUENCE</scope>
    <source>
        <strain evidence="1">Hyas-2018</strain>
    </source>
</reference>
<proteinExistence type="predicted"/>
<evidence type="ECO:0000313" key="2">
    <source>
        <dbReference type="Proteomes" id="UP000821845"/>
    </source>
</evidence>
<keyword evidence="2" id="KW-1185">Reference proteome</keyword>
<comment type="caution">
    <text evidence="1">The sequence shown here is derived from an EMBL/GenBank/DDBJ whole genome shotgun (WGS) entry which is preliminary data.</text>
</comment>
<dbReference type="EMBL" id="CM023481">
    <property type="protein sequence ID" value="KAH6946177.1"/>
    <property type="molecule type" value="Genomic_DNA"/>
</dbReference>
<dbReference type="Proteomes" id="UP000821845">
    <property type="component" value="Chromosome 1"/>
</dbReference>
<gene>
    <name evidence="1" type="ORF">HPB50_011991</name>
</gene>